<organism evidence="1 2">
    <name type="scientific">Acaulospora colombiana</name>
    <dbReference type="NCBI Taxonomy" id="27376"/>
    <lineage>
        <taxon>Eukaryota</taxon>
        <taxon>Fungi</taxon>
        <taxon>Fungi incertae sedis</taxon>
        <taxon>Mucoromycota</taxon>
        <taxon>Glomeromycotina</taxon>
        <taxon>Glomeromycetes</taxon>
        <taxon>Diversisporales</taxon>
        <taxon>Acaulosporaceae</taxon>
        <taxon>Acaulospora</taxon>
    </lineage>
</organism>
<evidence type="ECO:0000313" key="1">
    <source>
        <dbReference type="EMBL" id="CAG8604738.1"/>
    </source>
</evidence>
<gene>
    <name evidence="1" type="ORF">ACOLOM_LOCUS6808</name>
</gene>
<reference evidence="1" key="1">
    <citation type="submission" date="2021-06" db="EMBL/GenBank/DDBJ databases">
        <authorList>
            <person name="Kallberg Y."/>
            <person name="Tangrot J."/>
            <person name="Rosling A."/>
        </authorList>
    </citation>
    <scope>NUCLEOTIDE SEQUENCE</scope>
    <source>
        <strain evidence="1">CL356</strain>
    </source>
</reference>
<accession>A0ACA9MR10</accession>
<proteinExistence type="predicted"/>
<protein>
    <submittedName>
        <fullName evidence="1">4150_t:CDS:1</fullName>
    </submittedName>
</protein>
<dbReference type="Proteomes" id="UP000789525">
    <property type="component" value="Unassembled WGS sequence"/>
</dbReference>
<sequence length="500" mass="55999">MSSELFSPIRVGRLDLAHRVVLAPLTRCRADSAHVHGDLAVTYYEQRASVPGTLLITEATFIAPEASGLNGVPGIWSREQIAAWKKVTDAVHAKGSIIYLQLWALGRQANPKALEKEGGYPYVSSSDVPMQGKPKPRPLFKFEVEKYVDLYAKAAENAIEFIQDVCNTRTDEYGGSIENRARFALEVTKAVTAAVDMRMKDPIPTFEYLIQELHDGFPQLAYIHLVEPRIAGDKDGREKDPEIKVDSNDFAKRIWGERPYISAGGYTPESAVKRPDLPERIKRGVPLNEPNRKTFYTPGPIGYTDYSFLEETPNSTQGLGAILGGEWWREQVEKPGAPQAQSKGTRSLETALQGLHQKMEIQTVTRMALERFSDGPAQSQVGKSSTTNPVGNFLPQPSLWAGYTRLNESAPWHDHLTDRIHRQEIRLYPQSSKVHFSEKTTKLLPLRHLIGKKAILKSVTEQSRRVYSISTDIRMIVAGLSTDDVRMNEYSAVESVRKNQ</sequence>
<name>A0ACA9MR10_9GLOM</name>
<keyword evidence="2" id="KW-1185">Reference proteome</keyword>
<evidence type="ECO:0000313" key="2">
    <source>
        <dbReference type="Proteomes" id="UP000789525"/>
    </source>
</evidence>
<comment type="caution">
    <text evidence="1">The sequence shown here is derived from an EMBL/GenBank/DDBJ whole genome shotgun (WGS) entry which is preliminary data.</text>
</comment>
<dbReference type="EMBL" id="CAJVPT010014489">
    <property type="protein sequence ID" value="CAG8604738.1"/>
    <property type="molecule type" value="Genomic_DNA"/>
</dbReference>